<comment type="caution">
    <text evidence="1">The sequence shown here is derived from an EMBL/GenBank/DDBJ whole genome shotgun (WGS) entry which is preliminary data.</text>
</comment>
<dbReference type="EMBL" id="DRNB01000111">
    <property type="protein sequence ID" value="HHJ63845.1"/>
    <property type="molecule type" value="Genomic_DNA"/>
</dbReference>
<protein>
    <submittedName>
        <fullName evidence="1">Uncharacterized protein</fullName>
    </submittedName>
</protein>
<sequence>MGRVSLSVNFVDVVDPLEVSKEGWEKILVSPRELKIYLDKYLWLAGRTRRERLVLSGIRLMPFGLGREPILISLWKNEYIGLYEIEDLLRKEGPRALLKIVGDLPERVEFGQREFRYLLVPPAEEFTRLTSWVFKLGRKSVEVFGWPPVKHPPPEQVERIVKKMELEGIRQPEKYKPHPGYRPTKLSFFLKLFIVCWRNAFLNAYGLTIRKEGERLLYTASVPEAGDEPLPRPKKELEGVEFGSVGSGGVDRTLEEECIDLLFNLGIW</sequence>
<accession>A0A7C5L4K2</accession>
<gene>
    <name evidence="1" type="ORF">ENJ61_02960</name>
</gene>
<evidence type="ECO:0000313" key="1">
    <source>
        <dbReference type="EMBL" id="HHJ63845.1"/>
    </source>
</evidence>
<dbReference type="Proteomes" id="UP000885792">
    <property type="component" value="Unassembled WGS sequence"/>
</dbReference>
<dbReference type="AlphaFoldDB" id="A0A7C5L4K2"/>
<reference evidence="1" key="1">
    <citation type="journal article" date="2020" name="mSystems">
        <title>Genome- and Community-Level Interaction Insights into Carbon Utilization and Element Cycling Functions of Hydrothermarchaeota in Hydrothermal Sediment.</title>
        <authorList>
            <person name="Zhou Z."/>
            <person name="Liu Y."/>
            <person name="Xu W."/>
            <person name="Pan J."/>
            <person name="Luo Z.H."/>
            <person name="Li M."/>
        </authorList>
    </citation>
    <scope>NUCLEOTIDE SEQUENCE [LARGE SCALE GENOMIC DNA]</scope>
    <source>
        <strain evidence="1">HyVt-501</strain>
    </source>
</reference>
<name>A0A7C5L4K2_AQUAO</name>
<organism evidence="1">
    <name type="scientific">Aquifex aeolicus</name>
    <dbReference type="NCBI Taxonomy" id="63363"/>
    <lineage>
        <taxon>Bacteria</taxon>
        <taxon>Pseudomonadati</taxon>
        <taxon>Aquificota</taxon>
        <taxon>Aquificia</taxon>
        <taxon>Aquificales</taxon>
        <taxon>Aquificaceae</taxon>
        <taxon>Aquifex</taxon>
    </lineage>
</organism>
<proteinExistence type="predicted"/>